<feature type="binding site" evidence="16">
    <location>
        <begin position="107"/>
        <end position="110"/>
    </location>
    <ligand>
        <name>substrate</name>
    </ligand>
</feature>
<keyword evidence="18" id="KW-1185">Reference proteome</keyword>
<keyword evidence="11 16" id="KW-0067">ATP-binding</keyword>
<keyword evidence="8 16" id="KW-0808">Transferase</keyword>
<dbReference type="GO" id="GO:0005737">
    <property type="term" value="C:cytoplasm"/>
    <property type="evidence" value="ECO:0007669"/>
    <property type="project" value="UniProtKB-SubCell"/>
</dbReference>
<accession>A0A318N6U6</accession>
<organism evidence="17 18">
    <name type="scientific">Commensalibacter melissae</name>
    <dbReference type="NCBI Taxonomy" id="2070537"/>
    <lineage>
        <taxon>Bacteria</taxon>
        <taxon>Pseudomonadati</taxon>
        <taxon>Pseudomonadota</taxon>
        <taxon>Alphaproteobacteria</taxon>
        <taxon>Acetobacterales</taxon>
        <taxon>Acetobacteraceae</taxon>
    </lineage>
</organism>
<dbReference type="AlphaFoldDB" id="A0A318N6U6"/>
<evidence type="ECO:0000256" key="3">
    <source>
        <dbReference type="ARBA" id="ARBA00004496"/>
    </source>
</evidence>
<dbReference type="SUPFAM" id="SSF53067">
    <property type="entry name" value="Actin-like ATPase domain"/>
    <property type="match status" value="2"/>
</dbReference>
<comment type="cofactor">
    <cofactor evidence="16">
        <name>NH4(+)</name>
        <dbReference type="ChEBI" id="CHEBI:28938"/>
    </cofactor>
    <cofactor evidence="16">
        <name>K(+)</name>
        <dbReference type="ChEBI" id="CHEBI:29103"/>
    </cofactor>
    <text evidence="16">A monovalent cation. Ammonium or potassium.</text>
</comment>
<keyword evidence="13 16" id="KW-0173">Coenzyme A biosynthesis</keyword>
<feature type="binding site" evidence="16">
    <location>
        <begin position="6"/>
        <end position="13"/>
    </location>
    <ligand>
        <name>ATP</name>
        <dbReference type="ChEBI" id="CHEBI:30616"/>
    </ligand>
</feature>
<dbReference type="Gene3D" id="3.30.420.40">
    <property type="match status" value="2"/>
</dbReference>
<feature type="binding site" evidence="16">
    <location>
        <position position="132"/>
    </location>
    <ligand>
        <name>ATP</name>
        <dbReference type="ChEBI" id="CHEBI:30616"/>
    </ligand>
</feature>
<evidence type="ECO:0000313" key="18">
    <source>
        <dbReference type="Proteomes" id="UP000247565"/>
    </source>
</evidence>
<proteinExistence type="inferred from homology"/>
<evidence type="ECO:0000256" key="14">
    <source>
        <dbReference type="ARBA" id="ARBA00038036"/>
    </source>
</evidence>
<dbReference type="GO" id="GO:0015937">
    <property type="term" value="P:coenzyme A biosynthetic process"/>
    <property type="evidence" value="ECO:0007669"/>
    <property type="project" value="UniProtKB-UniRule"/>
</dbReference>
<evidence type="ECO:0000256" key="1">
    <source>
        <dbReference type="ARBA" id="ARBA00001206"/>
    </source>
</evidence>
<dbReference type="NCBIfam" id="TIGR00671">
    <property type="entry name" value="baf"/>
    <property type="match status" value="1"/>
</dbReference>
<evidence type="ECO:0000256" key="10">
    <source>
        <dbReference type="ARBA" id="ARBA00022777"/>
    </source>
</evidence>
<dbReference type="InterPro" id="IPR004619">
    <property type="entry name" value="Type_III_PanK"/>
</dbReference>
<dbReference type="Pfam" id="PF03309">
    <property type="entry name" value="Pan_kinase"/>
    <property type="match status" value="1"/>
</dbReference>
<keyword evidence="10 16" id="KW-0418">Kinase</keyword>
<keyword evidence="16" id="KW-0479">Metal-binding</keyword>
<feature type="binding site" evidence="16">
    <location>
        <position position="129"/>
    </location>
    <ligand>
        <name>K(+)</name>
        <dbReference type="ChEBI" id="CHEBI:29103"/>
    </ligand>
</feature>
<evidence type="ECO:0000256" key="8">
    <source>
        <dbReference type="ARBA" id="ARBA00022679"/>
    </source>
</evidence>
<dbReference type="PANTHER" id="PTHR34265">
    <property type="entry name" value="TYPE III PANTOTHENATE KINASE"/>
    <property type="match status" value="1"/>
</dbReference>
<comment type="caution">
    <text evidence="16">Lacks conserved residue(s) required for the propagation of feature annotation.</text>
</comment>
<evidence type="ECO:0000256" key="5">
    <source>
        <dbReference type="ARBA" id="ARBA00011738"/>
    </source>
</evidence>
<comment type="cofactor">
    <cofactor evidence="2">
        <name>K(+)</name>
        <dbReference type="ChEBI" id="CHEBI:29103"/>
    </cofactor>
</comment>
<dbReference type="GO" id="GO:0046872">
    <property type="term" value="F:metal ion binding"/>
    <property type="evidence" value="ECO:0007669"/>
    <property type="project" value="UniProtKB-KW"/>
</dbReference>
<evidence type="ECO:0000256" key="4">
    <source>
        <dbReference type="ARBA" id="ARBA00005225"/>
    </source>
</evidence>
<comment type="pathway">
    <text evidence="4 16">Cofactor biosynthesis; coenzyme A biosynthesis; CoA from (R)-pantothenate: step 1/5.</text>
</comment>
<keyword evidence="9 16" id="KW-0547">Nucleotide-binding</keyword>
<evidence type="ECO:0000256" key="2">
    <source>
        <dbReference type="ARBA" id="ARBA00001958"/>
    </source>
</evidence>
<evidence type="ECO:0000256" key="12">
    <source>
        <dbReference type="ARBA" id="ARBA00022958"/>
    </source>
</evidence>
<dbReference type="Proteomes" id="UP000247565">
    <property type="component" value="Unassembled WGS sequence"/>
</dbReference>
<evidence type="ECO:0000256" key="7">
    <source>
        <dbReference type="ARBA" id="ARBA00022490"/>
    </source>
</evidence>
<evidence type="ECO:0000313" key="17">
    <source>
        <dbReference type="EMBL" id="PXZ00812.1"/>
    </source>
</evidence>
<evidence type="ECO:0000256" key="13">
    <source>
        <dbReference type="ARBA" id="ARBA00022993"/>
    </source>
</evidence>
<comment type="similarity">
    <text evidence="14 16">Belongs to the type III pantothenate kinase family.</text>
</comment>
<protein>
    <recommendedName>
        <fullName evidence="15 16">Type III pantothenate kinase</fullName>
        <ecNumber evidence="6 16">2.7.1.33</ecNumber>
    </recommendedName>
    <alternativeName>
        <fullName evidence="16">PanK-III</fullName>
    </alternativeName>
    <alternativeName>
        <fullName evidence="16">Pantothenic acid kinase</fullName>
    </alternativeName>
</protein>
<dbReference type="GO" id="GO:0005524">
    <property type="term" value="F:ATP binding"/>
    <property type="evidence" value="ECO:0007669"/>
    <property type="project" value="UniProtKB-UniRule"/>
</dbReference>
<comment type="catalytic activity">
    <reaction evidence="1 16">
        <text>(R)-pantothenate + ATP = (R)-4'-phosphopantothenate + ADP + H(+)</text>
        <dbReference type="Rhea" id="RHEA:16373"/>
        <dbReference type="ChEBI" id="CHEBI:10986"/>
        <dbReference type="ChEBI" id="CHEBI:15378"/>
        <dbReference type="ChEBI" id="CHEBI:29032"/>
        <dbReference type="ChEBI" id="CHEBI:30616"/>
        <dbReference type="ChEBI" id="CHEBI:456216"/>
        <dbReference type="EC" id="2.7.1.33"/>
    </reaction>
</comment>
<dbReference type="PANTHER" id="PTHR34265:SF1">
    <property type="entry name" value="TYPE III PANTOTHENATE KINASE"/>
    <property type="match status" value="1"/>
</dbReference>
<evidence type="ECO:0000256" key="6">
    <source>
        <dbReference type="ARBA" id="ARBA00012102"/>
    </source>
</evidence>
<dbReference type="InterPro" id="IPR043129">
    <property type="entry name" value="ATPase_NBD"/>
</dbReference>
<dbReference type="RefSeq" id="WP_110438952.1">
    <property type="nucleotide sequence ID" value="NZ_CP046393.1"/>
</dbReference>
<dbReference type="GO" id="GO:0004594">
    <property type="term" value="F:pantothenate kinase activity"/>
    <property type="evidence" value="ECO:0007669"/>
    <property type="project" value="UniProtKB-UniRule"/>
</dbReference>
<comment type="subcellular location">
    <subcellularLocation>
        <location evidence="3 16">Cytoplasm</location>
    </subcellularLocation>
</comment>
<evidence type="ECO:0000256" key="15">
    <source>
        <dbReference type="ARBA" id="ARBA00040883"/>
    </source>
</evidence>
<gene>
    <name evidence="16" type="primary">coaX</name>
    <name evidence="17" type="ORF">DK869_05340</name>
</gene>
<name>A0A318N6U6_9PROT</name>
<feature type="active site" description="Proton acceptor" evidence="16">
    <location>
        <position position="109"/>
    </location>
</feature>
<evidence type="ECO:0000256" key="11">
    <source>
        <dbReference type="ARBA" id="ARBA00022840"/>
    </source>
</evidence>
<comment type="subunit">
    <text evidence="5 16">Homodimer.</text>
</comment>
<dbReference type="HAMAP" id="MF_01274">
    <property type="entry name" value="Pantothen_kinase_3"/>
    <property type="match status" value="1"/>
</dbReference>
<dbReference type="UniPathway" id="UPA00241">
    <property type="reaction ID" value="UER00352"/>
</dbReference>
<dbReference type="CDD" id="cd24015">
    <property type="entry name" value="ASKHA_NBD_PanK-III"/>
    <property type="match status" value="1"/>
</dbReference>
<sequence>MLMVIDAGNTNVVFAIHNGEKWVGSWRMSTIPNHTSDEYAATLLILLQARGIKTHQIDNIIIGTVVPPILYQLRLLCRQWFGVEPLIASSDLDWGFKILIDNPYEVGVDRLLNGLAAHTLFGGPLIVVDLGTATTFDVIDEKGNYCGGIISPGLTLSLESLHKAAARLPKIGITKPISVIGKETVNAMRSGIYWGYIGLIEGIIKRIGAEANCSYRVIGTGGLASLLAEGTDIFEKISLELTLEGLRLLANRNKTS</sequence>
<dbReference type="NCBIfam" id="NF009855">
    <property type="entry name" value="PRK13321.1"/>
    <property type="match status" value="1"/>
</dbReference>
<feature type="binding site" evidence="16">
    <location>
        <position position="184"/>
    </location>
    <ligand>
        <name>substrate</name>
    </ligand>
</feature>
<dbReference type="EC" id="2.7.1.33" evidence="6 16"/>
<comment type="function">
    <text evidence="16">Catalyzes the phosphorylation of pantothenate (Pan), the first step in CoA biosynthesis.</text>
</comment>
<evidence type="ECO:0000256" key="16">
    <source>
        <dbReference type="HAMAP-Rule" id="MF_01274"/>
    </source>
</evidence>
<comment type="caution">
    <text evidence="17">The sequence shown here is derived from an EMBL/GenBank/DDBJ whole genome shotgun (WGS) entry which is preliminary data.</text>
</comment>
<reference evidence="17 18" key="1">
    <citation type="submission" date="2018-05" db="EMBL/GenBank/DDBJ databases">
        <title>Reference genomes for bee gut microbiota database.</title>
        <authorList>
            <person name="Ellegaard K.M."/>
        </authorList>
    </citation>
    <scope>NUCLEOTIDE SEQUENCE [LARGE SCALE GENOMIC DNA]</scope>
    <source>
        <strain evidence="17 18">ESL0284</strain>
    </source>
</reference>
<dbReference type="OrthoDB" id="9804707at2"/>
<evidence type="ECO:0000256" key="9">
    <source>
        <dbReference type="ARBA" id="ARBA00022741"/>
    </source>
</evidence>
<keyword evidence="12 16" id="KW-0630">Potassium</keyword>
<dbReference type="NCBIfam" id="NF009844">
    <property type="entry name" value="PRK13318.1-2"/>
    <property type="match status" value="1"/>
</dbReference>
<keyword evidence="7 16" id="KW-0963">Cytoplasm</keyword>
<dbReference type="EMBL" id="QGLT01000002">
    <property type="protein sequence ID" value="PXZ00812.1"/>
    <property type="molecule type" value="Genomic_DNA"/>
</dbReference>